<accession>A0ABQ4K9U0</accession>
<dbReference type="Proteomes" id="UP000680279">
    <property type="component" value="Unassembled WGS sequence"/>
</dbReference>
<gene>
    <name evidence="1" type="ORF">J1TS3_36160</name>
</gene>
<dbReference type="EMBL" id="BOQT01000017">
    <property type="protein sequence ID" value="GIN22482.1"/>
    <property type="molecule type" value="Genomic_DNA"/>
</dbReference>
<proteinExistence type="predicted"/>
<organism evidence="1 2">
    <name type="scientific">Siminovitchia fordii</name>
    <dbReference type="NCBI Taxonomy" id="254759"/>
    <lineage>
        <taxon>Bacteria</taxon>
        <taxon>Bacillati</taxon>
        <taxon>Bacillota</taxon>
        <taxon>Bacilli</taxon>
        <taxon>Bacillales</taxon>
        <taxon>Bacillaceae</taxon>
        <taxon>Siminovitchia</taxon>
    </lineage>
</organism>
<evidence type="ECO:0000313" key="1">
    <source>
        <dbReference type="EMBL" id="GIN22482.1"/>
    </source>
</evidence>
<evidence type="ECO:0000313" key="2">
    <source>
        <dbReference type="Proteomes" id="UP000680279"/>
    </source>
</evidence>
<sequence length="50" mass="5843">MKRDEQEQLRSLSKLNLKRKSKEEVLEWSPTGYGFISAIQQNDAETESED</sequence>
<dbReference type="RefSeq" id="WP_018707552.1">
    <property type="nucleotide sequence ID" value="NZ_BOQT01000017.1"/>
</dbReference>
<protein>
    <submittedName>
        <fullName evidence="1">Uncharacterized protein</fullName>
    </submittedName>
</protein>
<keyword evidence="2" id="KW-1185">Reference proteome</keyword>
<comment type="caution">
    <text evidence="1">The sequence shown here is derived from an EMBL/GenBank/DDBJ whole genome shotgun (WGS) entry which is preliminary data.</text>
</comment>
<reference evidence="1 2" key="1">
    <citation type="submission" date="2021-03" db="EMBL/GenBank/DDBJ databases">
        <title>Antimicrobial resistance genes in bacteria isolated from Japanese honey, and their potential for conferring macrolide and lincosamide resistance in the American foulbrood pathogen Paenibacillus larvae.</title>
        <authorList>
            <person name="Okamoto M."/>
            <person name="Kumagai M."/>
            <person name="Kanamori H."/>
            <person name="Takamatsu D."/>
        </authorList>
    </citation>
    <scope>NUCLEOTIDE SEQUENCE [LARGE SCALE GENOMIC DNA]</scope>
    <source>
        <strain evidence="1 2">J1TS3</strain>
    </source>
</reference>
<name>A0ABQ4K9U0_9BACI</name>